<dbReference type="SUPFAM" id="SSF47370">
    <property type="entry name" value="Bromodomain"/>
    <property type="match status" value="1"/>
</dbReference>
<accession>A0A803MIV2</accession>
<evidence type="ECO:0008006" key="4">
    <source>
        <dbReference type="Google" id="ProtNLM"/>
    </source>
</evidence>
<sequence>MEAKDDSGYKHVWEICADVRLIFKNAMKYTNEKNDLHVMARTLLAKFEEKWLQFLPELWKRKMSAEEERQVGIALTSHKAIH</sequence>
<dbReference type="PANTHER" id="PTHR45926">
    <property type="entry name" value="OSJNBA0053K19.4 PROTEIN"/>
    <property type="match status" value="1"/>
</dbReference>
<evidence type="ECO:0000313" key="2">
    <source>
        <dbReference type="EnsemblPlants" id="AUR62030198-RA:cds"/>
    </source>
</evidence>
<dbReference type="AlphaFoldDB" id="A0A803MIV2"/>
<dbReference type="Proteomes" id="UP000596660">
    <property type="component" value="Unplaced"/>
</dbReference>
<evidence type="ECO:0000313" key="3">
    <source>
        <dbReference type="Proteomes" id="UP000596660"/>
    </source>
</evidence>
<reference evidence="2" key="2">
    <citation type="submission" date="2021-03" db="UniProtKB">
        <authorList>
            <consortium name="EnsemblPlants"/>
        </authorList>
    </citation>
    <scope>IDENTIFICATION</scope>
</reference>
<keyword evidence="1" id="KW-0103">Bromodomain</keyword>
<dbReference type="InterPro" id="IPR036427">
    <property type="entry name" value="Bromodomain-like_sf"/>
</dbReference>
<dbReference type="OMA" id="RSEIHVM"/>
<dbReference type="EnsemblPlants" id="AUR62030198-RA">
    <property type="protein sequence ID" value="AUR62030198-RA:cds"/>
    <property type="gene ID" value="AUR62030198"/>
</dbReference>
<dbReference type="Gramene" id="AUR62030198-RA">
    <property type="protein sequence ID" value="AUR62030198-RA:cds"/>
    <property type="gene ID" value="AUR62030198"/>
</dbReference>
<proteinExistence type="predicted"/>
<evidence type="ECO:0000256" key="1">
    <source>
        <dbReference type="ARBA" id="ARBA00023117"/>
    </source>
</evidence>
<organism evidence="2 3">
    <name type="scientific">Chenopodium quinoa</name>
    <name type="common">Quinoa</name>
    <dbReference type="NCBI Taxonomy" id="63459"/>
    <lineage>
        <taxon>Eukaryota</taxon>
        <taxon>Viridiplantae</taxon>
        <taxon>Streptophyta</taxon>
        <taxon>Embryophyta</taxon>
        <taxon>Tracheophyta</taxon>
        <taxon>Spermatophyta</taxon>
        <taxon>Magnoliopsida</taxon>
        <taxon>eudicotyledons</taxon>
        <taxon>Gunneridae</taxon>
        <taxon>Pentapetalae</taxon>
        <taxon>Caryophyllales</taxon>
        <taxon>Chenopodiaceae</taxon>
        <taxon>Chenopodioideae</taxon>
        <taxon>Atripliceae</taxon>
        <taxon>Chenopodium</taxon>
    </lineage>
</organism>
<protein>
    <recommendedName>
        <fullName evidence="4">Bromo domain-containing protein</fullName>
    </recommendedName>
</protein>
<reference evidence="2" key="1">
    <citation type="journal article" date="2017" name="Nature">
        <title>The genome of Chenopodium quinoa.</title>
        <authorList>
            <person name="Jarvis D.E."/>
            <person name="Ho Y.S."/>
            <person name="Lightfoot D.J."/>
            <person name="Schmoeckel S.M."/>
            <person name="Li B."/>
            <person name="Borm T.J.A."/>
            <person name="Ohyanagi H."/>
            <person name="Mineta K."/>
            <person name="Michell C.T."/>
            <person name="Saber N."/>
            <person name="Kharbatia N.M."/>
            <person name="Rupper R.R."/>
            <person name="Sharp A.R."/>
            <person name="Dally N."/>
            <person name="Boughton B.A."/>
            <person name="Woo Y.H."/>
            <person name="Gao G."/>
            <person name="Schijlen E.G.W.M."/>
            <person name="Guo X."/>
            <person name="Momin A.A."/>
            <person name="Negrao S."/>
            <person name="Al-Babili S."/>
            <person name="Gehring C."/>
            <person name="Roessner U."/>
            <person name="Jung C."/>
            <person name="Murphy K."/>
            <person name="Arold S.T."/>
            <person name="Gojobori T."/>
            <person name="van der Linden C.G."/>
            <person name="van Loo E.N."/>
            <person name="Jellen E.N."/>
            <person name="Maughan P.J."/>
            <person name="Tester M."/>
        </authorList>
    </citation>
    <scope>NUCLEOTIDE SEQUENCE [LARGE SCALE GENOMIC DNA]</scope>
    <source>
        <strain evidence="2">cv. PI 614886</strain>
    </source>
</reference>
<keyword evidence="3" id="KW-1185">Reference proteome</keyword>
<dbReference type="Gene3D" id="1.20.920.10">
    <property type="entry name" value="Bromodomain-like"/>
    <property type="match status" value="1"/>
</dbReference>
<name>A0A803MIV2_CHEQI</name>